<accession>A0ABQ1XPE9</accession>
<dbReference type="Proteomes" id="UP000648722">
    <property type="component" value="Unassembled WGS sequence"/>
</dbReference>
<dbReference type="EMBL" id="BMFS01000005">
    <property type="protein sequence ID" value="GGG99602.1"/>
    <property type="molecule type" value="Genomic_DNA"/>
</dbReference>
<organism evidence="1 2">
    <name type="scientific">Glycocaulis albus</name>
    <dbReference type="NCBI Taxonomy" id="1382801"/>
    <lineage>
        <taxon>Bacteria</taxon>
        <taxon>Pseudomonadati</taxon>
        <taxon>Pseudomonadota</taxon>
        <taxon>Alphaproteobacteria</taxon>
        <taxon>Maricaulales</taxon>
        <taxon>Maricaulaceae</taxon>
        <taxon>Glycocaulis</taxon>
    </lineage>
</organism>
<comment type="caution">
    <text evidence="1">The sequence shown here is derived from an EMBL/GenBank/DDBJ whole genome shotgun (WGS) entry which is preliminary data.</text>
</comment>
<name>A0ABQ1XPE9_9PROT</name>
<proteinExistence type="predicted"/>
<evidence type="ECO:0000313" key="2">
    <source>
        <dbReference type="Proteomes" id="UP000648722"/>
    </source>
</evidence>
<evidence type="ECO:0000313" key="1">
    <source>
        <dbReference type="EMBL" id="GGG99602.1"/>
    </source>
</evidence>
<reference evidence="2" key="1">
    <citation type="journal article" date="2019" name="Int. J. Syst. Evol. Microbiol.">
        <title>The Global Catalogue of Microorganisms (GCM) 10K type strain sequencing project: providing services to taxonomists for standard genome sequencing and annotation.</title>
        <authorList>
            <consortium name="The Broad Institute Genomics Platform"/>
            <consortium name="The Broad Institute Genome Sequencing Center for Infectious Disease"/>
            <person name="Wu L."/>
            <person name="Ma J."/>
        </authorList>
    </citation>
    <scope>NUCLEOTIDE SEQUENCE [LARGE SCALE GENOMIC DNA]</scope>
    <source>
        <strain evidence="2">CGMCC 1.12766</strain>
    </source>
</reference>
<sequence length="57" mass="5905">MGEFLFEGALVVQRGGSGINGEGGCFARDMPFKTGSARFMAAIYSPCGVNASRGNIT</sequence>
<gene>
    <name evidence="1" type="ORF">GCM10007420_14350</name>
</gene>
<protein>
    <submittedName>
        <fullName evidence="1">Uncharacterized protein</fullName>
    </submittedName>
</protein>
<keyword evidence="2" id="KW-1185">Reference proteome</keyword>